<evidence type="ECO:0000313" key="2">
    <source>
        <dbReference type="EMBL" id="GBP97886.1"/>
    </source>
</evidence>
<dbReference type="EMBL" id="BGZK01003022">
    <property type="protein sequence ID" value="GBP97886.1"/>
    <property type="molecule type" value="Genomic_DNA"/>
</dbReference>
<keyword evidence="3" id="KW-1185">Reference proteome</keyword>
<proteinExistence type="predicted"/>
<gene>
    <name evidence="2" type="ORF">EVAR_66895_1</name>
</gene>
<evidence type="ECO:0000313" key="3">
    <source>
        <dbReference type="Proteomes" id="UP000299102"/>
    </source>
</evidence>
<dbReference type="AlphaFoldDB" id="A0A4C2AB66"/>
<accession>A0A4C2AB66</accession>
<feature type="compositionally biased region" description="Basic residues" evidence="1">
    <location>
        <begin position="63"/>
        <end position="76"/>
    </location>
</feature>
<organism evidence="2 3">
    <name type="scientific">Eumeta variegata</name>
    <name type="common">Bagworm moth</name>
    <name type="synonym">Eumeta japonica</name>
    <dbReference type="NCBI Taxonomy" id="151549"/>
    <lineage>
        <taxon>Eukaryota</taxon>
        <taxon>Metazoa</taxon>
        <taxon>Ecdysozoa</taxon>
        <taxon>Arthropoda</taxon>
        <taxon>Hexapoda</taxon>
        <taxon>Insecta</taxon>
        <taxon>Pterygota</taxon>
        <taxon>Neoptera</taxon>
        <taxon>Endopterygota</taxon>
        <taxon>Lepidoptera</taxon>
        <taxon>Glossata</taxon>
        <taxon>Ditrysia</taxon>
        <taxon>Tineoidea</taxon>
        <taxon>Psychidae</taxon>
        <taxon>Oiketicinae</taxon>
        <taxon>Eumeta</taxon>
    </lineage>
</organism>
<feature type="region of interest" description="Disordered" evidence="1">
    <location>
        <begin position="61"/>
        <end position="91"/>
    </location>
</feature>
<name>A0A4C2AB66_EUMVA</name>
<dbReference type="Proteomes" id="UP000299102">
    <property type="component" value="Unassembled WGS sequence"/>
</dbReference>
<evidence type="ECO:0000256" key="1">
    <source>
        <dbReference type="SAM" id="MobiDB-lite"/>
    </source>
</evidence>
<feature type="compositionally biased region" description="Low complexity" evidence="1">
    <location>
        <begin position="81"/>
        <end position="91"/>
    </location>
</feature>
<sequence>MRCLRRTPSRRRQGRSRATAPRRSSFSAQATPINFIYERHADAPFYYVNSVATFERLRASVVRSRRSTSGRRRRRRDSGSRRLSSISRNIV</sequence>
<protein>
    <submittedName>
        <fullName evidence="2">Uncharacterized protein</fullName>
    </submittedName>
</protein>
<comment type="caution">
    <text evidence="2">The sequence shown here is derived from an EMBL/GenBank/DDBJ whole genome shotgun (WGS) entry which is preliminary data.</text>
</comment>
<feature type="compositionally biased region" description="Basic residues" evidence="1">
    <location>
        <begin position="1"/>
        <end position="15"/>
    </location>
</feature>
<reference evidence="2 3" key="1">
    <citation type="journal article" date="2019" name="Commun. Biol.">
        <title>The bagworm genome reveals a unique fibroin gene that provides high tensile strength.</title>
        <authorList>
            <person name="Kono N."/>
            <person name="Nakamura H."/>
            <person name="Ohtoshi R."/>
            <person name="Tomita M."/>
            <person name="Numata K."/>
            <person name="Arakawa K."/>
        </authorList>
    </citation>
    <scope>NUCLEOTIDE SEQUENCE [LARGE SCALE GENOMIC DNA]</scope>
</reference>
<feature type="region of interest" description="Disordered" evidence="1">
    <location>
        <begin position="1"/>
        <end position="26"/>
    </location>
</feature>